<feature type="signal peptide" evidence="1">
    <location>
        <begin position="1"/>
        <end position="23"/>
    </location>
</feature>
<dbReference type="KEGG" id="apal:BN85407660"/>
<keyword evidence="1" id="KW-0732">Signal</keyword>
<proteinExistence type="predicted"/>
<organism evidence="2 3">
    <name type="scientific">Alteracholeplasma palmae (strain ATCC 49389 / J233)</name>
    <name type="common">Acholeplasma palmae</name>
    <dbReference type="NCBI Taxonomy" id="1318466"/>
    <lineage>
        <taxon>Bacteria</taxon>
        <taxon>Bacillati</taxon>
        <taxon>Mycoplasmatota</taxon>
        <taxon>Mollicutes</taxon>
        <taxon>Acholeplasmatales</taxon>
        <taxon>Acholeplasmataceae</taxon>
        <taxon>Acholeplasma</taxon>
    </lineage>
</organism>
<feature type="chain" id="PRO_5004650823" description="Lipoprotein" evidence="1">
    <location>
        <begin position="24"/>
        <end position="207"/>
    </location>
</feature>
<keyword evidence="3" id="KW-1185">Reference proteome</keyword>
<dbReference type="AlphaFoldDB" id="U4KKX2"/>
<dbReference type="STRING" id="1318466.BN85407660"/>
<reference evidence="2 3" key="1">
    <citation type="journal article" date="2013" name="J. Mol. Microbiol. Biotechnol.">
        <title>Analysis of the Complete Genomes of Acholeplasma brassicae , A. palmae and A. laidlawii and Their Comparison to the Obligate Parasites from ' Candidatus Phytoplasma'.</title>
        <authorList>
            <person name="Kube M."/>
            <person name="Siewert C."/>
            <person name="Migdoll A.M."/>
            <person name="Duduk B."/>
            <person name="Holz S."/>
            <person name="Rabus R."/>
            <person name="Seemuller E."/>
            <person name="Mitrovic J."/>
            <person name="Muller I."/>
            <person name="Buttner C."/>
            <person name="Reinhardt R."/>
        </authorList>
    </citation>
    <scope>NUCLEOTIDE SEQUENCE [LARGE SCALE GENOMIC DNA]</scope>
    <source>
        <strain evidence="2 3">J233</strain>
    </source>
</reference>
<evidence type="ECO:0008006" key="4">
    <source>
        <dbReference type="Google" id="ProtNLM"/>
    </source>
</evidence>
<dbReference type="EMBL" id="FO681347">
    <property type="protein sequence ID" value="CCV64343.1"/>
    <property type="molecule type" value="Genomic_DNA"/>
</dbReference>
<evidence type="ECO:0000313" key="3">
    <source>
        <dbReference type="Proteomes" id="UP000032740"/>
    </source>
</evidence>
<dbReference type="HOGENOM" id="CLU_1324092_0_0_14"/>
<evidence type="ECO:0000256" key="1">
    <source>
        <dbReference type="SAM" id="SignalP"/>
    </source>
</evidence>
<dbReference type="Proteomes" id="UP000032740">
    <property type="component" value="Chromosome"/>
</dbReference>
<gene>
    <name evidence="2" type="ORF">BN85407660</name>
</gene>
<dbReference type="RefSeq" id="WP_026659121.1">
    <property type="nucleotide sequence ID" value="NC_022538.1"/>
</dbReference>
<protein>
    <recommendedName>
        <fullName evidence="4">Lipoprotein</fullName>
    </recommendedName>
</protein>
<name>U4KKX2_ALTPJ</name>
<sequence length="207" mass="24371">MKKFMIFICLSIILVLFSTTQCASYEQFEDIQFEEDFKLLSDYTEEDYNDYYSKIDKRKFSGWKINTVNKNKSVSFISETLFSYYNDGKSIIDYHYKAKNKETRQYDISVSGSIGITIGKNDKTFKNGLTQSLKVDLKSKTTKEIQEDTEIKIKIEPKTRLTYYYYGEGKITNGVAVRYFFFIKRNMGGFEIFTVTTQYPKLEIRPI</sequence>
<dbReference type="OrthoDB" id="384463at2"/>
<evidence type="ECO:0000313" key="2">
    <source>
        <dbReference type="EMBL" id="CCV64343.1"/>
    </source>
</evidence>
<accession>U4KKX2</accession>